<evidence type="ECO:0000313" key="15">
    <source>
        <dbReference type="Proteomes" id="UP000391919"/>
    </source>
</evidence>
<feature type="chain" id="PRO_5023982196" description="Arginine biosynthesis bifunctional protein ArgJ alpha chain" evidence="13">
    <location>
        <begin position="1"/>
        <end position="198"/>
    </location>
</feature>
<feature type="binding site" evidence="13">
    <location>
        <position position="188"/>
    </location>
    <ligand>
        <name>substrate</name>
    </ligand>
</feature>
<dbReference type="Pfam" id="PF01960">
    <property type="entry name" value="ArgJ"/>
    <property type="match status" value="1"/>
</dbReference>
<dbReference type="GO" id="GO:0004042">
    <property type="term" value="F:L-glutamate N-acetyltransferase activity"/>
    <property type="evidence" value="ECO:0007669"/>
    <property type="project" value="UniProtKB-UniRule"/>
</dbReference>
<dbReference type="GO" id="GO:0006592">
    <property type="term" value="P:ornithine biosynthetic process"/>
    <property type="evidence" value="ECO:0007669"/>
    <property type="project" value="TreeGrafter"/>
</dbReference>
<keyword evidence="15" id="KW-1185">Reference proteome</keyword>
<evidence type="ECO:0000256" key="3">
    <source>
        <dbReference type="ARBA" id="ARBA00011475"/>
    </source>
</evidence>
<evidence type="ECO:0000256" key="9">
    <source>
        <dbReference type="ARBA" id="ARBA00023315"/>
    </source>
</evidence>
<evidence type="ECO:0000256" key="6">
    <source>
        <dbReference type="ARBA" id="ARBA00022679"/>
    </source>
</evidence>
<comment type="pathway">
    <text evidence="13">Amino-acid biosynthesis; L-arginine biosynthesis; L-ornithine and N-acetyl-L-glutamate from L-glutamate and N(2)-acetyl-L-ornithine (cyclic): step 1/1.</text>
</comment>
<comment type="caution">
    <text evidence="14">The sequence shown here is derived from an EMBL/GenBank/DDBJ whole genome shotgun (WGS) entry which is preliminary data.</text>
</comment>
<feature type="site" description="Cleavage; by autolysis" evidence="13">
    <location>
        <begin position="198"/>
        <end position="199"/>
    </location>
</feature>
<dbReference type="InterPro" id="IPR002813">
    <property type="entry name" value="Arg_biosynth_ArgJ"/>
</dbReference>
<feature type="site" description="Involved in the stabilization of negative charge on the oxyanion by the formation of the oxyanion hole" evidence="13">
    <location>
        <position position="125"/>
    </location>
</feature>
<dbReference type="GO" id="GO:0004358">
    <property type="term" value="F:L-glutamate N-acetyltransferase activity, acting on acetyl-L-ornithine as donor"/>
    <property type="evidence" value="ECO:0007669"/>
    <property type="project" value="UniProtKB-UniRule"/>
</dbReference>
<evidence type="ECO:0000313" key="14">
    <source>
        <dbReference type="EMBL" id="GER68948.1"/>
    </source>
</evidence>
<dbReference type="GO" id="GO:0005737">
    <property type="term" value="C:cytoplasm"/>
    <property type="evidence" value="ECO:0007669"/>
    <property type="project" value="UniProtKB-SubCell"/>
</dbReference>
<comment type="subcellular location">
    <subcellularLocation>
        <location evidence="1 13">Cytoplasm</location>
    </subcellularLocation>
</comment>
<keyword evidence="8 13" id="KW-0511">Multifunctional enzyme</keyword>
<dbReference type="InterPro" id="IPR042195">
    <property type="entry name" value="ArgJ_beta_C"/>
</dbReference>
<evidence type="ECO:0000256" key="8">
    <source>
        <dbReference type="ARBA" id="ARBA00023268"/>
    </source>
</evidence>
<comment type="function">
    <text evidence="12 13">Catalyzes two activities which are involved in the cyclic version of arginine biosynthesis: the synthesis of N-acetylglutamate from glutamate and acetyl-CoA as the acetyl donor, and of ornithine by transacetylation between N(2)-acetylornithine and glutamate.</text>
</comment>
<keyword evidence="5 13" id="KW-0028">Amino-acid biosynthesis</keyword>
<dbReference type="AlphaFoldDB" id="A0A5J4JF36"/>
<feature type="chain" id="PRO_5023982195" description="Arginine biosynthesis bifunctional protein ArgJ beta chain" evidence="13">
    <location>
        <begin position="199"/>
        <end position="413"/>
    </location>
</feature>
<evidence type="ECO:0000256" key="10">
    <source>
        <dbReference type="ARBA" id="ARBA00048372"/>
    </source>
</evidence>
<evidence type="ECO:0000256" key="5">
    <source>
        <dbReference type="ARBA" id="ARBA00022605"/>
    </source>
</evidence>
<gene>
    <name evidence="13 14" type="primary">argJ</name>
    <name evidence="14" type="ORF">BpJC7_02510</name>
</gene>
<keyword evidence="7 13" id="KW-0068">Autocatalytic cleavage</keyword>
<dbReference type="PANTHER" id="PTHR23100:SF0">
    <property type="entry name" value="ARGININE BIOSYNTHESIS BIFUNCTIONAL PROTEIN ARGJ, MITOCHONDRIAL"/>
    <property type="match status" value="1"/>
</dbReference>
<dbReference type="GO" id="GO:0006526">
    <property type="term" value="P:L-arginine biosynthetic process"/>
    <property type="evidence" value="ECO:0007669"/>
    <property type="project" value="UniProtKB-UniRule"/>
</dbReference>
<dbReference type="UniPathway" id="UPA00068">
    <property type="reaction ID" value="UER00106"/>
</dbReference>
<keyword evidence="9 13" id="KW-0012">Acyltransferase</keyword>
<evidence type="ECO:0000256" key="1">
    <source>
        <dbReference type="ARBA" id="ARBA00004496"/>
    </source>
</evidence>
<dbReference type="FunFam" id="3.60.70.12:FF:000001">
    <property type="entry name" value="Arginine biosynthesis bifunctional protein ArgJ, chloroplastic"/>
    <property type="match status" value="1"/>
</dbReference>
<dbReference type="SUPFAM" id="SSF56266">
    <property type="entry name" value="DmpA/ArgJ-like"/>
    <property type="match status" value="1"/>
</dbReference>
<evidence type="ECO:0000256" key="12">
    <source>
        <dbReference type="ARBA" id="ARBA00054976"/>
    </source>
</evidence>
<reference evidence="14 15" key="1">
    <citation type="submission" date="2019-09" db="EMBL/GenBank/DDBJ databases">
        <title>Draft genome sequence of Bacillus sp. JC-7.</title>
        <authorList>
            <person name="Tanaka N."/>
            <person name="Shiwa Y."/>
            <person name="Fujita N."/>
            <person name="Tanasupawat S."/>
        </authorList>
    </citation>
    <scope>NUCLEOTIDE SEQUENCE [LARGE SCALE GENOMIC DNA]</scope>
    <source>
        <strain evidence="14 15">JC-7</strain>
    </source>
</reference>
<evidence type="ECO:0000256" key="7">
    <source>
        <dbReference type="ARBA" id="ARBA00022813"/>
    </source>
</evidence>
<feature type="binding site" evidence="13">
    <location>
        <position position="199"/>
    </location>
    <ligand>
        <name>substrate</name>
    </ligand>
</feature>
<keyword evidence="13" id="KW-0963">Cytoplasm</keyword>
<organism evidence="14 15">
    <name type="scientific">Weizmannia acidilactici</name>
    <dbReference type="NCBI Taxonomy" id="2607726"/>
    <lineage>
        <taxon>Bacteria</taxon>
        <taxon>Bacillati</taxon>
        <taxon>Bacillota</taxon>
        <taxon>Bacilli</taxon>
        <taxon>Bacillales</taxon>
        <taxon>Bacillaceae</taxon>
        <taxon>Heyndrickxia</taxon>
    </lineage>
</organism>
<sequence>MNQLYEKASAASYSKTDGNIMSPLGFIAGGLHCGIKRKRPDLAWLYSEVPAKAAAVYTTNHFQAAPIKVTKESLAKSQMLQGMIINSGNANSFTGNEGLAHAYMMRKWFAGHIGVEEDLIGVASTGVIGELLPIEKIEAGISNIPIGKNETGGDFFEKAILTTDTFQKRACAVVEIDGKTVTVAGAAKGSGMIHPNMATMLAFITTDAEVESETLQTVLKQMVNETFNMITVDGDTSTNDMVVMMANGMAENQPLSAQHPEWHKFMDAFSYVCTQLAKQIARDGEGATKLVEVFVSGAETKNAAQTVAKTVIGSNLVKTAIFGADANWGRIINAIGYSGVNVDENMLTVKLGGFTVVENGMPGSYLDEEAHKYLAGNEEIHIDVDLGSGSHSAIAWGCDLTYDYVKINATYRS</sequence>
<dbReference type="Proteomes" id="UP000391919">
    <property type="component" value="Unassembled WGS sequence"/>
</dbReference>
<comment type="catalytic activity">
    <reaction evidence="11 13">
        <text>N(2)-acetyl-L-ornithine + L-glutamate = N-acetyl-L-glutamate + L-ornithine</text>
        <dbReference type="Rhea" id="RHEA:15349"/>
        <dbReference type="ChEBI" id="CHEBI:29985"/>
        <dbReference type="ChEBI" id="CHEBI:44337"/>
        <dbReference type="ChEBI" id="CHEBI:46911"/>
        <dbReference type="ChEBI" id="CHEBI:57805"/>
        <dbReference type="EC" id="2.3.1.35"/>
    </reaction>
</comment>
<dbReference type="Gene3D" id="3.30.2330.10">
    <property type="entry name" value="arginine biosynthesis bifunctional protein suprefamily"/>
    <property type="match status" value="1"/>
</dbReference>
<dbReference type="HAMAP" id="MF_01106">
    <property type="entry name" value="ArgJ"/>
    <property type="match status" value="1"/>
</dbReference>
<feature type="binding site" evidence="13">
    <location>
        <position position="413"/>
    </location>
    <ligand>
        <name>substrate</name>
    </ligand>
</feature>
<feature type="binding site" evidence="13">
    <location>
        <position position="408"/>
    </location>
    <ligand>
        <name>substrate</name>
    </ligand>
</feature>
<evidence type="ECO:0000256" key="4">
    <source>
        <dbReference type="ARBA" id="ARBA00022571"/>
    </source>
</evidence>
<dbReference type="NCBIfam" id="TIGR00120">
    <property type="entry name" value="ArgJ"/>
    <property type="match status" value="1"/>
</dbReference>
<evidence type="ECO:0000256" key="13">
    <source>
        <dbReference type="HAMAP-Rule" id="MF_01106"/>
    </source>
</evidence>
<dbReference type="EC" id="2.3.1.1" evidence="13"/>
<comment type="catalytic activity">
    <reaction evidence="10 13">
        <text>L-glutamate + acetyl-CoA = N-acetyl-L-glutamate + CoA + H(+)</text>
        <dbReference type="Rhea" id="RHEA:24292"/>
        <dbReference type="ChEBI" id="CHEBI:15378"/>
        <dbReference type="ChEBI" id="CHEBI:29985"/>
        <dbReference type="ChEBI" id="CHEBI:44337"/>
        <dbReference type="ChEBI" id="CHEBI:57287"/>
        <dbReference type="ChEBI" id="CHEBI:57288"/>
        <dbReference type="EC" id="2.3.1.1"/>
    </reaction>
</comment>
<evidence type="ECO:0000256" key="11">
    <source>
        <dbReference type="ARBA" id="ARBA00049439"/>
    </source>
</evidence>
<dbReference type="Gene3D" id="3.60.70.12">
    <property type="entry name" value="L-amino peptidase D-ALA esterase/amidase"/>
    <property type="match status" value="1"/>
</dbReference>
<dbReference type="EC" id="2.3.1.35" evidence="13"/>
<keyword evidence="4 13" id="KW-0055">Arginine biosynthesis</keyword>
<dbReference type="FunFam" id="3.30.2330.10:FF:000001">
    <property type="entry name" value="Arginine biosynthesis bifunctional protein ArgJ, mitochondrial"/>
    <property type="match status" value="1"/>
</dbReference>
<dbReference type="FunFam" id="3.10.20.340:FF:000001">
    <property type="entry name" value="Arginine biosynthesis bifunctional protein ArgJ, chloroplastic"/>
    <property type="match status" value="1"/>
</dbReference>
<keyword evidence="6 13" id="KW-0808">Transferase</keyword>
<evidence type="ECO:0000256" key="2">
    <source>
        <dbReference type="ARBA" id="ARBA00006774"/>
    </source>
</evidence>
<dbReference type="RefSeq" id="WP_151680860.1">
    <property type="nucleotide sequence ID" value="NZ_BKZP01000023.1"/>
</dbReference>
<dbReference type="EMBL" id="BKZQ01000002">
    <property type="protein sequence ID" value="GER68948.1"/>
    <property type="molecule type" value="Genomic_DNA"/>
</dbReference>
<feature type="active site" description="Nucleophile" evidence="13">
    <location>
        <position position="199"/>
    </location>
</feature>
<name>A0A5J4JF36_9BACI</name>
<comment type="similarity">
    <text evidence="2 13">Belongs to the ArgJ family.</text>
</comment>
<feature type="binding site" evidence="13">
    <location>
        <position position="162"/>
    </location>
    <ligand>
        <name>substrate</name>
    </ligand>
</feature>
<accession>A0A5J4JF36</accession>
<dbReference type="InterPro" id="IPR016117">
    <property type="entry name" value="ArgJ-like_dom_sf"/>
</dbReference>
<dbReference type="Gene3D" id="3.10.20.340">
    <property type="entry name" value="ArgJ beta chain, C-terminal domain"/>
    <property type="match status" value="1"/>
</dbReference>
<protein>
    <recommendedName>
        <fullName evidence="13">Arginine biosynthesis bifunctional protein ArgJ</fullName>
    </recommendedName>
    <domain>
        <recommendedName>
            <fullName evidence="13">Glutamate N-acetyltransferase</fullName>
            <ecNumber evidence="13">2.3.1.35</ecNumber>
        </recommendedName>
        <alternativeName>
            <fullName evidence="13">Ornithine acetyltransferase</fullName>
            <shortName evidence="13">OATase</shortName>
        </alternativeName>
        <alternativeName>
            <fullName evidence="13">Ornithine transacetylase</fullName>
        </alternativeName>
    </domain>
    <domain>
        <recommendedName>
            <fullName evidence="13">Amino-acid acetyltransferase</fullName>
            <ecNumber evidence="13">2.3.1.1</ecNumber>
        </recommendedName>
        <alternativeName>
            <fullName evidence="13">N-acetylglutamate synthase</fullName>
            <shortName evidence="13">AGSase</shortName>
        </alternativeName>
    </domain>
    <component>
        <recommendedName>
            <fullName evidence="13">Arginine biosynthesis bifunctional protein ArgJ alpha chain</fullName>
        </recommendedName>
    </component>
    <component>
        <recommendedName>
            <fullName evidence="13">Arginine biosynthesis bifunctional protein ArgJ beta chain</fullName>
        </recommendedName>
    </component>
</protein>
<comment type="pathway">
    <text evidence="13">Amino-acid biosynthesis; L-arginine biosynthesis; N(2)-acetyl-L-ornithine from L-glutamate: step 1/4.</text>
</comment>
<comment type="subunit">
    <text evidence="3 13">Heterotetramer of two alpha and two beta chains.</text>
</comment>
<dbReference type="PANTHER" id="PTHR23100">
    <property type="entry name" value="ARGININE BIOSYNTHESIS BIFUNCTIONAL PROTEIN ARGJ"/>
    <property type="match status" value="1"/>
</dbReference>
<feature type="binding site" evidence="13">
    <location>
        <position position="285"/>
    </location>
    <ligand>
        <name>substrate</name>
    </ligand>
</feature>
<feature type="site" description="Involved in the stabilization of negative charge on the oxyanion by the formation of the oxyanion hole" evidence="13">
    <location>
        <position position="126"/>
    </location>
</feature>
<dbReference type="CDD" id="cd02152">
    <property type="entry name" value="OAT"/>
    <property type="match status" value="1"/>
</dbReference>
<proteinExistence type="inferred from homology"/>
<dbReference type="NCBIfam" id="NF003802">
    <property type="entry name" value="PRK05388.1"/>
    <property type="match status" value="1"/>
</dbReference>